<dbReference type="RefSeq" id="WP_344073486.1">
    <property type="nucleotide sequence ID" value="NZ_BAAAPL010000002.1"/>
</dbReference>
<dbReference type="Proteomes" id="UP001501690">
    <property type="component" value="Unassembled WGS sequence"/>
</dbReference>
<dbReference type="EMBL" id="BAAAPL010000002">
    <property type="protein sequence ID" value="GAA1707390.1"/>
    <property type="molecule type" value="Genomic_DNA"/>
</dbReference>
<comment type="caution">
    <text evidence="3">The sequence shown here is derived from an EMBL/GenBank/DDBJ whole genome shotgun (WGS) entry which is preliminary data.</text>
</comment>
<gene>
    <name evidence="3" type="ORF">GCM10009808_26720</name>
</gene>
<dbReference type="SMART" id="SM00530">
    <property type="entry name" value="HTH_XRE"/>
    <property type="match status" value="1"/>
</dbReference>
<feature type="compositionally biased region" description="Basic and acidic residues" evidence="1">
    <location>
        <begin position="82"/>
        <end position="102"/>
    </location>
</feature>
<dbReference type="SUPFAM" id="SSF47413">
    <property type="entry name" value="lambda repressor-like DNA-binding domains"/>
    <property type="match status" value="1"/>
</dbReference>
<name>A0ABP4UKY3_9MICO</name>
<evidence type="ECO:0000313" key="3">
    <source>
        <dbReference type="EMBL" id="GAA1707390.1"/>
    </source>
</evidence>
<dbReference type="CDD" id="cd00093">
    <property type="entry name" value="HTH_XRE"/>
    <property type="match status" value="1"/>
</dbReference>
<keyword evidence="4" id="KW-1185">Reference proteome</keyword>
<accession>A0ABP4UKY3</accession>
<evidence type="ECO:0000256" key="1">
    <source>
        <dbReference type="SAM" id="MobiDB-lite"/>
    </source>
</evidence>
<dbReference type="InterPro" id="IPR001387">
    <property type="entry name" value="Cro/C1-type_HTH"/>
</dbReference>
<feature type="region of interest" description="Disordered" evidence="1">
    <location>
        <begin position="80"/>
        <end position="102"/>
    </location>
</feature>
<protein>
    <recommendedName>
        <fullName evidence="2">HTH cro/C1-type domain-containing protein</fullName>
    </recommendedName>
</protein>
<evidence type="ECO:0000313" key="4">
    <source>
        <dbReference type="Proteomes" id="UP001501690"/>
    </source>
</evidence>
<dbReference type="Gene3D" id="1.10.260.40">
    <property type="entry name" value="lambda repressor-like DNA-binding domains"/>
    <property type="match status" value="1"/>
</dbReference>
<reference evidence="4" key="1">
    <citation type="journal article" date="2019" name="Int. J. Syst. Evol. Microbiol.">
        <title>The Global Catalogue of Microorganisms (GCM) 10K type strain sequencing project: providing services to taxonomists for standard genome sequencing and annotation.</title>
        <authorList>
            <consortium name="The Broad Institute Genomics Platform"/>
            <consortium name="The Broad Institute Genome Sequencing Center for Infectious Disease"/>
            <person name="Wu L."/>
            <person name="Ma J."/>
        </authorList>
    </citation>
    <scope>NUCLEOTIDE SEQUENCE [LARGE SCALE GENOMIC DNA]</scope>
    <source>
        <strain evidence="4">JCM 15577</strain>
    </source>
</reference>
<proteinExistence type="predicted"/>
<feature type="domain" description="HTH cro/C1-type" evidence="2">
    <location>
        <begin position="14"/>
        <end position="66"/>
    </location>
</feature>
<dbReference type="Pfam" id="PF01381">
    <property type="entry name" value="HTH_3"/>
    <property type="match status" value="1"/>
</dbReference>
<evidence type="ECO:0000259" key="2">
    <source>
        <dbReference type="PROSITE" id="PS50943"/>
    </source>
</evidence>
<sequence>MSTEEWEAELGRQVRRARLSADIDQKTLARTANVSHSALRALEAGTGSSLRTLVRVIRALDRTDWLESLEPPAHLSPLEILRASEGHSEPQRASRRRAVEDS</sequence>
<dbReference type="PROSITE" id="PS50943">
    <property type="entry name" value="HTH_CROC1"/>
    <property type="match status" value="1"/>
</dbReference>
<dbReference type="InterPro" id="IPR010982">
    <property type="entry name" value="Lambda_DNA-bd_dom_sf"/>
</dbReference>
<organism evidence="3 4">
    <name type="scientific">Microbacterium sediminicola</name>
    <dbReference type="NCBI Taxonomy" id="415210"/>
    <lineage>
        <taxon>Bacteria</taxon>
        <taxon>Bacillati</taxon>
        <taxon>Actinomycetota</taxon>
        <taxon>Actinomycetes</taxon>
        <taxon>Micrococcales</taxon>
        <taxon>Microbacteriaceae</taxon>
        <taxon>Microbacterium</taxon>
    </lineage>
</organism>